<evidence type="ECO:0000313" key="4">
    <source>
        <dbReference type="Proteomes" id="UP000481033"/>
    </source>
</evidence>
<reference evidence="3 4" key="1">
    <citation type="journal article" date="2020" name="Microb. Ecol.">
        <title>Ecogenomics of the Marine Benthic Filamentous Cyanobacterium Adonisia.</title>
        <authorList>
            <person name="Walter J.M."/>
            <person name="Coutinho F.H."/>
            <person name="Leomil L."/>
            <person name="Hargreaves P.I."/>
            <person name="Campeao M.E."/>
            <person name="Vieira V.V."/>
            <person name="Silva B.S."/>
            <person name="Fistarol G.O."/>
            <person name="Salomon P.S."/>
            <person name="Sawabe T."/>
            <person name="Mino S."/>
            <person name="Hosokawa M."/>
            <person name="Miyashita H."/>
            <person name="Maruyama F."/>
            <person name="van Verk M.C."/>
            <person name="Dutilh B.E."/>
            <person name="Thompson C.C."/>
            <person name="Thompson F.L."/>
        </authorList>
    </citation>
    <scope>NUCLEOTIDE SEQUENCE [LARGE SCALE GENOMIC DNA]</scope>
    <source>
        <strain evidence="3 4">CCMR0081</strain>
    </source>
</reference>
<dbReference type="Pfam" id="PF12770">
    <property type="entry name" value="CHAT"/>
    <property type="match status" value="1"/>
</dbReference>
<dbReference type="InterPro" id="IPR011990">
    <property type="entry name" value="TPR-like_helical_dom_sf"/>
</dbReference>
<dbReference type="Pfam" id="PF13424">
    <property type="entry name" value="TPR_12"/>
    <property type="match status" value="1"/>
</dbReference>
<dbReference type="InterPro" id="IPR019734">
    <property type="entry name" value="TPR_rpt"/>
</dbReference>
<dbReference type="EMBL" id="QXHD01000004">
    <property type="protein sequence ID" value="NEZ58435.1"/>
    <property type="molecule type" value="Genomic_DNA"/>
</dbReference>
<dbReference type="SMART" id="SM00028">
    <property type="entry name" value="TPR"/>
    <property type="match status" value="5"/>
</dbReference>
<dbReference type="PANTHER" id="PTHR10098">
    <property type="entry name" value="RAPSYN-RELATED"/>
    <property type="match status" value="1"/>
</dbReference>
<organism evidence="3 4">
    <name type="scientific">Adonisia turfae CCMR0081</name>
    <dbReference type="NCBI Taxonomy" id="2292702"/>
    <lineage>
        <taxon>Bacteria</taxon>
        <taxon>Bacillati</taxon>
        <taxon>Cyanobacteriota</taxon>
        <taxon>Adonisia</taxon>
        <taxon>Adonisia turfae</taxon>
    </lineage>
</organism>
<comment type="caution">
    <text evidence="3">The sequence shown here is derived from an EMBL/GenBank/DDBJ whole genome shotgun (WGS) entry which is preliminary data.</text>
</comment>
<dbReference type="AlphaFoldDB" id="A0A6M0RQB0"/>
<keyword evidence="1" id="KW-0472">Membrane</keyword>
<feature type="transmembrane region" description="Helical" evidence="1">
    <location>
        <begin position="12"/>
        <end position="34"/>
    </location>
</feature>
<keyword evidence="4" id="KW-1185">Reference proteome</keyword>
<evidence type="ECO:0000313" key="3">
    <source>
        <dbReference type="EMBL" id="NEZ58435.1"/>
    </source>
</evidence>
<feature type="domain" description="CHAT" evidence="2">
    <location>
        <begin position="588"/>
        <end position="856"/>
    </location>
</feature>
<sequence>MARLSFYFKGLRWFGIGVLGFLGAVAIALGPLVLPVPAVTEDVVPAALQISPETDPLAAGRTYYRSGQFATAVIQWQMAVQQAAQQGDLARQVMGWNGIASAHQALNNWDQAHQAIENSRTLLESASLAEPILWAQTLNTQASLLLNHSGQAKAALDLWQKAETYYLQVGDTAGVLGARINQAQALQTLGFYRRAKQQLQTITQQLDTMPDGELKIAALRSLGQALQLIGSPQQSYNALAQSLEIARDLEASQSELSSIFLSIGKLVARIESPHKALEYFQAAEDAALTPLDQLQARLDKLSTYIELNDTIAIPKITEQIQTQLVTLPLSRTTIYSTVNLAHHLARLPRDAQPLSASQIHQLLTNGAQAAKALKDQRAEAYSLFQLGQLYRQNQQSTDALNLTQKSLAIAESIQSVDIIAQSAWQLGKLFEQQGELQSSIEAYTKAVEALQLLRGDLLAINQDIQFSYREQVEPVYRDLVSQLLIEGSQDSLEKARLVLENLQIAALDNFFREACIDIESSNVEQIDPNATVVYAIILDDRLAVIYSQFEQPLQVYETKIEYTTLEVTLRSFLASLHPSTDFQEQLSYAQTLYSWLIRPAEDAGILKSDQTLVFVLDGLLRNLPMAALHDGQQYLIEKYAVALSPGLKLLPANALDSQDARGIVAGISQARGRFAALPAVKEEVANISKLFPSSQLLDQQFTRQALRESLAARQVNILHLASHGQFSSDFSQTFFLTWDGAININELSELLERRETDRSQAIELLTLSACETATGDDRALLGLAGLAVRSGARSTLATLWSVKDEVAKQLMIDVYKNLGQSGLTKAEALRQAQLNLLNKKDFADPFFWSAYVLIGNWL</sequence>
<proteinExistence type="predicted"/>
<keyword evidence="1" id="KW-0812">Transmembrane</keyword>
<gene>
    <name evidence="3" type="ORF">DXZ20_22870</name>
</gene>
<evidence type="ECO:0000256" key="1">
    <source>
        <dbReference type="SAM" id="Phobius"/>
    </source>
</evidence>
<dbReference type="RefSeq" id="WP_163700966.1">
    <property type="nucleotide sequence ID" value="NZ_QXHD01000004.1"/>
</dbReference>
<dbReference type="SUPFAM" id="SSF48452">
    <property type="entry name" value="TPR-like"/>
    <property type="match status" value="2"/>
</dbReference>
<accession>A0A6M0RQB0</accession>
<dbReference type="InterPro" id="IPR024983">
    <property type="entry name" value="CHAT_dom"/>
</dbReference>
<protein>
    <submittedName>
        <fullName evidence="3">CHAT domain-containing protein</fullName>
    </submittedName>
</protein>
<name>A0A6M0RQB0_9CYAN</name>
<dbReference type="Proteomes" id="UP000481033">
    <property type="component" value="Unassembled WGS sequence"/>
</dbReference>
<keyword evidence="1" id="KW-1133">Transmembrane helix</keyword>
<dbReference type="PANTHER" id="PTHR10098:SF112">
    <property type="entry name" value="SLR0380 PROTEIN"/>
    <property type="match status" value="1"/>
</dbReference>
<dbReference type="Gene3D" id="1.25.40.10">
    <property type="entry name" value="Tetratricopeptide repeat domain"/>
    <property type="match status" value="3"/>
</dbReference>
<evidence type="ECO:0000259" key="2">
    <source>
        <dbReference type="Pfam" id="PF12770"/>
    </source>
</evidence>